<feature type="region of interest" description="Disordered" evidence="2">
    <location>
        <begin position="217"/>
        <end position="243"/>
    </location>
</feature>
<evidence type="ECO:0000313" key="3">
    <source>
        <dbReference type="EMBL" id="CAK9275075.1"/>
    </source>
</evidence>
<name>A0ABP0X7J9_9BRYO</name>
<gene>
    <name evidence="3" type="ORF">CSSPJE1EN1_LOCUS20553</name>
</gene>
<dbReference type="PANTHER" id="PTHR47270">
    <property type="entry name" value="PROTEIN MLP1-LIKE"/>
    <property type="match status" value="1"/>
</dbReference>
<dbReference type="Proteomes" id="UP001497444">
    <property type="component" value="Chromosome 6"/>
</dbReference>
<protein>
    <submittedName>
        <fullName evidence="3">Uncharacterized protein</fullName>
    </submittedName>
</protein>
<dbReference type="PANTHER" id="PTHR47270:SF3">
    <property type="entry name" value="HYPOTETICAL PROTEIN"/>
    <property type="match status" value="1"/>
</dbReference>
<evidence type="ECO:0000256" key="2">
    <source>
        <dbReference type="SAM" id="MobiDB-lite"/>
    </source>
</evidence>
<reference evidence="3" key="1">
    <citation type="submission" date="2024-02" db="EMBL/GenBank/DDBJ databases">
        <authorList>
            <consortium name="ELIXIR-Norway"/>
            <consortium name="Elixir Norway"/>
        </authorList>
    </citation>
    <scope>NUCLEOTIDE SEQUENCE</scope>
</reference>
<keyword evidence="1" id="KW-0175">Coiled coil</keyword>
<accession>A0ABP0X7J9</accession>
<feature type="coiled-coil region" evidence="1">
    <location>
        <begin position="416"/>
        <end position="443"/>
    </location>
</feature>
<feature type="region of interest" description="Disordered" evidence="2">
    <location>
        <begin position="159"/>
        <end position="191"/>
    </location>
</feature>
<proteinExistence type="predicted"/>
<evidence type="ECO:0000256" key="1">
    <source>
        <dbReference type="SAM" id="Coils"/>
    </source>
</evidence>
<feature type="coiled-coil region" evidence="1">
    <location>
        <begin position="360"/>
        <end position="387"/>
    </location>
</feature>
<keyword evidence="4" id="KW-1185">Reference proteome</keyword>
<evidence type="ECO:0000313" key="4">
    <source>
        <dbReference type="Proteomes" id="UP001497444"/>
    </source>
</evidence>
<organism evidence="3 4">
    <name type="scientific">Sphagnum jensenii</name>
    <dbReference type="NCBI Taxonomy" id="128206"/>
    <lineage>
        <taxon>Eukaryota</taxon>
        <taxon>Viridiplantae</taxon>
        <taxon>Streptophyta</taxon>
        <taxon>Embryophyta</taxon>
        <taxon>Bryophyta</taxon>
        <taxon>Sphagnophytina</taxon>
        <taxon>Sphagnopsida</taxon>
        <taxon>Sphagnales</taxon>
        <taxon>Sphagnaceae</taxon>
        <taxon>Sphagnum</taxon>
    </lineage>
</organism>
<sequence>MAMECRQEHVVSTVETLSNVTEGSTLEKKIHKENKAGLQRGQQKFTRSAGMAALMAQEVLESAESVAAGAGSEGMQMVVPEQASPLQDTAEGFDNFSEAKSTFDEIEVVCSRRTDDDHGSSSGDEDLVNINPEVDVLPECGEKAVVVSAVTAKEITELSQEGVDVTRCPPEDDDDAKTTSQGAAGRRKKKKKSQELAVVEEIIKRLEVCEGITEDITPQETVNSSQEGSSFDRNPRTSPTSRFDNGLEAAQEQQQLLQEKVNSLERELNIKCSELDSVKQTFEERQHEFLYKIECLELANQQLLDGGADSCSVQLQMELSRLQRQNSTLSMRERELQFQLSTQEMMNEQLKDSSTSPNDNKTAEAAKTQLEARIAALKLELAEAVEVNNMYKVQLHDAFAKQKHVHAAALQNSGNVEDVVKELLQLRQRTKAQEDELQDLQDRFFLISVRLAESVAQREELMMKVKRIQNLKH</sequence>
<feature type="coiled-coil region" evidence="1">
    <location>
        <begin position="247"/>
        <end position="281"/>
    </location>
</feature>
<dbReference type="EMBL" id="OZ020101">
    <property type="protein sequence ID" value="CAK9275075.1"/>
    <property type="molecule type" value="Genomic_DNA"/>
</dbReference>